<feature type="signal peptide" evidence="2">
    <location>
        <begin position="1"/>
        <end position="19"/>
    </location>
</feature>
<comment type="caution">
    <text evidence="3">The sequence shown here is derived from an EMBL/GenBank/DDBJ whole genome shotgun (WGS) entry which is preliminary data.</text>
</comment>
<organism evidence="3 4">
    <name type="scientific">Stachybotrys elegans</name>
    <dbReference type="NCBI Taxonomy" id="80388"/>
    <lineage>
        <taxon>Eukaryota</taxon>
        <taxon>Fungi</taxon>
        <taxon>Dikarya</taxon>
        <taxon>Ascomycota</taxon>
        <taxon>Pezizomycotina</taxon>
        <taxon>Sordariomycetes</taxon>
        <taxon>Hypocreomycetidae</taxon>
        <taxon>Hypocreales</taxon>
        <taxon>Stachybotryaceae</taxon>
        <taxon>Stachybotrys</taxon>
    </lineage>
</organism>
<keyword evidence="2" id="KW-0732">Signal</keyword>
<dbReference type="EMBL" id="JAGPNK010000004">
    <property type="protein sequence ID" value="KAH7323019.1"/>
    <property type="molecule type" value="Genomic_DNA"/>
</dbReference>
<accession>A0A8K0SS75</accession>
<evidence type="ECO:0000313" key="4">
    <source>
        <dbReference type="Proteomes" id="UP000813444"/>
    </source>
</evidence>
<evidence type="ECO:0000256" key="2">
    <source>
        <dbReference type="SAM" id="SignalP"/>
    </source>
</evidence>
<name>A0A8K0SS75_9HYPO</name>
<feature type="chain" id="PRO_5035452643" evidence="2">
    <location>
        <begin position="20"/>
        <end position="252"/>
    </location>
</feature>
<keyword evidence="4" id="KW-1185">Reference proteome</keyword>
<dbReference type="AlphaFoldDB" id="A0A8K0SS75"/>
<dbReference type="Proteomes" id="UP000813444">
    <property type="component" value="Unassembled WGS sequence"/>
</dbReference>
<protein>
    <submittedName>
        <fullName evidence="3">Uncharacterized protein</fullName>
    </submittedName>
</protein>
<feature type="compositionally biased region" description="Gly residues" evidence="1">
    <location>
        <begin position="44"/>
        <end position="60"/>
    </location>
</feature>
<gene>
    <name evidence="3" type="ORF">B0I35DRAFT_476915</name>
</gene>
<evidence type="ECO:0000256" key="1">
    <source>
        <dbReference type="SAM" id="MobiDB-lite"/>
    </source>
</evidence>
<evidence type="ECO:0000313" key="3">
    <source>
        <dbReference type="EMBL" id="KAH7323019.1"/>
    </source>
</evidence>
<reference evidence="3" key="1">
    <citation type="journal article" date="2021" name="Nat. Commun.">
        <title>Genetic determinants of endophytism in the Arabidopsis root mycobiome.</title>
        <authorList>
            <person name="Mesny F."/>
            <person name="Miyauchi S."/>
            <person name="Thiergart T."/>
            <person name="Pickel B."/>
            <person name="Atanasova L."/>
            <person name="Karlsson M."/>
            <person name="Huettel B."/>
            <person name="Barry K.W."/>
            <person name="Haridas S."/>
            <person name="Chen C."/>
            <person name="Bauer D."/>
            <person name="Andreopoulos W."/>
            <person name="Pangilinan J."/>
            <person name="LaButti K."/>
            <person name="Riley R."/>
            <person name="Lipzen A."/>
            <person name="Clum A."/>
            <person name="Drula E."/>
            <person name="Henrissat B."/>
            <person name="Kohler A."/>
            <person name="Grigoriev I.V."/>
            <person name="Martin F.M."/>
            <person name="Hacquard S."/>
        </authorList>
    </citation>
    <scope>NUCLEOTIDE SEQUENCE</scope>
    <source>
        <strain evidence="3">MPI-CAGE-CH-0235</strain>
    </source>
</reference>
<proteinExistence type="predicted"/>
<feature type="region of interest" description="Disordered" evidence="1">
    <location>
        <begin position="41"/>
        <end position="104"/>
    </location>
</feature>
<sequence length="252" mass="26735">MHIKTLVFAALAAVYTVNASDTPRVDVLIRHIITIRERPFTALRGGGGGGGRGGSSGGRRGGSRNDDDDDDGFQRSPARPVPARPVPVGSHRGGSEEDQRRCRSASQRYENYMNNPPTQSPEEAELLNGVEEYISDNDVVLNDVIADCGMFRVRGPLAEPFSSAWSANFEAFTRSAEPLLRSAISACKSNSGFEQRLRTLGVCTDFVASVTRQAAARRTGSSSDRDSGAASRGAGMAMAAVVGVAAVGFLLL</sequence>